<dbReference type="SMART" id="SM00829">
    <property type="entry name" value="PKS_ER"/>
    <property type="match status" value="1"/>
</dbReference>
<dbReference type="InterPro" id="IPR036291">
    <property type="entry name" value="NAD(P)-bd_dom_sf"/>
</dbReference>
<reference evidence="2 3" key="1">
    <citation type="submission" date="2018-05" db="EMBL/GenBank/DDBJ databases">
        <title>Genomic Encyclopedia of Type Strains, Phase IV (KMG-IV): sequencing the most valuable type-strain genomes for metagenomic binning, comparative biology and taxonomic classification.</title>
        <authorList>
            <person name="Goeker M."/>
        </authorList>
    </citation>
    <scope>NUCLEOTIDE SEQUENCE [LARGE SCALE GENOMIC DNA]</scope>
    <source>
        <strain evidence="2 3">DSM 44704</strain>
    </source>
</reference>
<dbReference type="InterPro" id="IPR011032">
    <property type="entry name" value="GroES-like_sf"/>
</dbReference>
<evidence type="ECO:0000259" key="1">
    <source>
        <dbReference type="SMART" id="SM00829"/>
    </source>
</evidence>
<dbReference type="OrthoDB" id="9805663at2"/>
<dbReference type="PANTHER" id="PTHR43205">
    <property type="entry name" value="PROSTAGLANDIN REDUCTASE"/>
    <property type="match status" value="1"/>
</dbReference>
<sequence length="337" mass="36927">MKVAKWVVREHLDAETSYEKVIDDIDVDLRADEMLLATRYVSVDTHLHDLAAETPVGDALGADSIMEVVEAGPRAPHRVGDFVQGFGGWRTHVIGNGQKALRPYRRLELEDYDDTLPISTALDIMGEAGMTAWGTMTKFMAVRPDDTVVVSGASGTVGTVVGQLAKRSGARVIGTVDSPEQARYLTTLGFDAVVAYDQGDDPATVRAAMADAAPGGVDRYFDSLGGTISDVVFAMLNIGSRVAVCWQWAIQVAHDFLGAHILPHIMFPQTTIRGIFATEWFTETNWRALHDELGTLVRRGEIRYDPTIWHGFDSIPSAYRSLRADRSTNHGKVLVQL</sequence>
<dbReference type="InterPro" id="IPR020843">
    <property type="entry name" value="ER"/>
</dbReference>
<protein>
    <submittedName>
        <fullName evidence="2">NADPH-dependent curcumin reductase CurA</fullName>
    </submittedName>
</protein>
<dbReference type="EMBL" id="QJKF01000020">
    <property type="protein sequence ID" value="PXX56322.1"/>
    <property type="molecule type" value="Genomic_DNA"/>
</dbReference>
<keyword evidence="3" id="KW-1185">Reference proteome</keyword>
<name>A0A318JTZ5_9NOCA</name>
<proteinExistence type="predicted"/>
<dbReference type="AlphaFoldDB" id="A0A318JTZ5"/>
<dbReference type="Pfam" id="PF00107">
    <property type="entry name" value="ADH_zinc_N"/>
    <property type="match status" value="1"/>
</dbReference>
<dbReference type="Gene3D" id="3.90.180.10">
    <property type="entry name" value="Medium-chain alcohol dehydrogenases, catalytic domain"/>
    <property type="match status" value="1"/>
</dbReference>
<dbReference type="RefSeq" id="WP_040741902.1">
    <property type="nucleotide sequence ID" value="NZ_QJKF01000020.1"/>
</dbReference>
<dbReference type="GO" id="GO:0016628">
    <property type="term" value="F:oxidoreductase activity, acting on the CH-CH group of donors, NAD or NADP as acceptor"/>
    <property type="evidence" value="ECO:0007669"/>
    <property type="project" value="InterPro"/>
</dbReference>
<dbReference type="InterPro" id="IPR045010">
    <property type="entry name" value="MDR_fam"/>
</dbReference>
<dbReference type="CDD" id="cd05288">
    <property type="entry name" value="PGDH"/>
    <property type="match status" value="1"/>
</dbReference>
<dbReference type="SUPFAM" id="SSF51735">
    <property type="entry name" value="NAD(P)-binding Rossmann-fold domains"/>
    <property type="match status" value="1"/>
</dbReference>
<dbReference type="Gene3D" id="3.40.50.720">
    <property type="entry name" value="NAD(P)-binding Rossmann-like Domain"/>
    <property type="match status" value="1"/>
</dbReference>
<evidence type="ECO:0000313" key="3">
    <source>
        <dbReference type="Proteomes" id="UP000247569"/>
    </source>
</evidence>
<dbReference type="SUPFAM" id="SSF50129">
    <property type="entry name" value="GroES-like"/>
    <property type="match status" value="1"/>
</dbReference>
<organism evidence="2 3">
    <name type="scientific">Nocardia tenerifensis</name>
    <dbReference type="NCBI Taxonomy" id="228006"/>
    <lineage>
        <taxon>Bacteria</taxon>
        <taxon>Bacillati</taxon>
        <taxon>Actinomycetota</taxon>
        <taxon>Actinomycetes</taxon>
        <taxon>Mycobacteriales</taxon>
        <taxon>Nocardiaceae</taxon>
        <taxon>Nocardia</taxon>
    </lineage>
</organism>
<gene>
    <name evidence="2" type="ORF">DFR70_12063</name>
</gene>
<evidence type="ECO:0000313" key="2">
    <source>
        <dbReference type="EMBL" id="PXX56322.1"/>
    </source>
</evidence>
<dbReference type="Proteomes" id="UP000247569">
    <property type="component" value="Unassembled WGS sequence"/>
</dbReference>
<accession>A0A318JTZ5</accession>
<dbReference type="InterPro" id="IPR013149">
    <property type="entry name" value="ADH-like_C"/>
</dbReference>
<feature type="domain" description="Enoyl reductase (ER)" evidence="1">
    <location>
        <begin position="20"/>
        <end position="335"/>
    </location>
</feature>
<dbReference type="PANTHER" id="PTHR43205:SF7">
    <property type="entry name" value="PROSTAGLANDIN REDUCTASE 1"/>
    <property type="match status" value="1"/>
</dbReference>
<comment type="caution">
    <text evidence="2">The sequence shown here is derived from an EMBL/GenBank/DDBJ whole genome shotgun (WGS) entry which is preliminary data.</text>
</comment>